<proteinExistence type="predicted"/>
<keyword evidence="1" id="KW-0732">Signal</keyword>
<dbReference type="EMBL" id="JACBGI020000028">
    <property type="protein sequence ID" value="MBF6058836.1"/>
    <property type="molecule type" value="Genomic_DNA"/>
</dbReference>
<dbReference type="GO" id="GO:0016787">
    <property type="term" value="F:hydrolase activity"/>
    <property type="evidence" value="ECO:0007669"/>
    <property type="project" value="UniProtKB-KW"/>
</dbReference>
<evidence type="ECO:0000256" key="1">
    <source>
        <dbReference type="SAM" id="SignalP"/>
    </source>
</evidence>
<organism evidence="3 4">
    <name type="scientific">Thiomicrorhabdus heinhorstiae</name>
    <dbReference type="NCBI Taxonomy" id="2748010"/>
    <lineage>
        <taxon>Bacteria</taxon>
        <taxon>Pseudomonadati</taxon>
        <taxon>Pseudomonadota</taxon>
        <taxon>Gammaproteobacteria</taxon>
        <taxon>Thiotrichales</taxon>
        <taxon>Piscirickettsiaceae</taxon>
        <taxon>Thiomicrorhabdus</taxon>
    </lineage>
</organism>
<reference evidence="3 4" key="1">
    <citation type="submission" date="2020-11" db="EMBL/GenBank/DDBJ databases">
        <title>Sulfur oxidizing isolate from Hospital Hole Sinkhole.</title>
        <authorList>
            <person name="Scott K.M."/>
        </authorList>
    </citation>
    <scope>NUCLEOTIDE SEQUENCE [LARGE SCALE GENOMIC DNA]</scope>
    <source>
        <strain evidence="3 4">HH1</strain>
    </source>
</reference>
<dbReference type="InterPro" id="IPR022742">
    <property type="entry name" value="Hydrolase_4"/>
</dbReference>
<dbReference type="Proteomes" id="UP001193680">
    <property type="component" value="Unassembled WGS sequence"/>
</dbReference>
<evidence type="ECO:0000259" key="2">
    <source>
        <dbReference type="Pfam" id="PF12146"/>
    </source>
</evidence>
<dbReference type="RefSeq" id="WP_185978980.1">
    <property type="nucleotide sequence ID" value="NZ_JACBGI020000028.1"/>
</dbReference>
<feature type="signal peptide" evidence="1">
    <location>
        <begin position="1"/>
        <end position="21"/>
    </location>
</feature>
<dbReference type="InterPro" id="IPR029058">
    <property type="entry name" value="AB_hydrolase_fold"/>
</dbReference>
<feature type="domain" description="Serine aminopeptidase S33" evidence="2">
    <location>
        <begin position="49"/>
        <end position="257"/>
    </location>
</feature>
<protein>
    <submittedName>
        <fullName evidence="3">Alpha/beta hydrolase</fullName>
    </submittedName>
</protein>
<comment type="caution">
    <text evidence="3">The sequence shown here is derived from an EMBL/GenBank/DDBJ whole genome shotgun (WGS) entry which is preliminary data.</text>
</comment>
<dbReference type="InterPro" id="IPR053145">
    <property type="entry name" value="AB_hydrolase_Est10"/>
</dbReference>
<evidence type="ECO:0000313" key="4">
    <source>
        <dbReference type="Proteomes" id="UP001193680"/>
    </source>
</evidence>
<dbReference type="Gene3D" id="3.40.50.1820">
    <property type="entry name" value="alpha/beta hydrolase"/>
    <property type="match status" value="1"/>
</dbReference>
<gene>
    <name evidence="3" type="ORF">H8792_010830</name>
</gene>
<dbReference type="PANTHER" id="PTHR43265:SF1">
    <property type="entry name" value="ESTERASE ESTD"/>
    <property type="match status" value="1"/>
</dbReference>
<feature type="chain" id="PRO_5045442074" evidence="1">
    <location>
        <begin position="22"/>
        <end position="296"/>
    </location>
</feature>
<keyword evidence="4" id="KW-1185">Reference proteome</keyword>
<name>A0ABS0C177_9GAMM</name>
<dbReference type="SUPFAM" id="SSF53474">
    <property type="entry name" value="alpha/beta-Hydrolases"/>
    <property type="match status" value="1"/>
</dbReference>
<sequence length="296" mass="33322">MKKLASLLTLTALFVFTSAQAEEVKEKFNNLTVNANLVMAPDQDFSGNVVLLTHGTTTHNGRETYRNIQKLLAENGISSLAPNLSLNVNDRHGEVDCSLPQTHHHEDAMKEIGFWLNWLKAKGATQVILMGHSRGGNQTAWFSVEHQDPVIQKVVLIAPATWDYASELEDYQKRYNRDPKVILQKAEALVKEGKGDTLMEHTDLLYCKDTKVSASAFVSYYKDEPRMDTPTLLKRAHYPTLVIVGTADDVVSDLAEKMQSVDNELVKFDTVEDADHFFLDFYAEDLVSKSVEFIQE</sequence>
<evidence type="ECO:0000313" key="3">
    <source>
        <dbReference type="EMBL" id="MBF6058836.1"/>
    </source>
</evidence>
<dbReference type="Pfam" id="PF12146">
    <property type="entry name" value="Hydrolase_4"/>
    <property type="match status" value="1"/>
</dbReference>
<keyword evidence="3" id="KW-0378">Hydrolase</keyword>
<accession>A0ABS0C177</accession>
<dbReference type="PANTHER" id="PTHR43265">
    <property type="entry name" value="ESTERASE ESTD"/>
    <property type="match status" value="1"/>
</dbReference>